<sequence length="171" mass="18436">MNSQPSPEEAAEALRTVSQGRERALTSGQREARWLDVVAGVILFLYSASVDFFPQSAPWRDIGLAVLVVGYVALLRTRRGSALLGQHARLSRRDVWPRFAVGVWLVGGLLVAGSMVAVFVLGRTGTSIHVPYLSTALGAVMAIVLIAFGPQLRAGMNRLARRRSGTGDVRP</sequence>
<evidence type="ECO:0000313" key="2">
    <source>
        <dbReference type="EMBL" id="MFD2420783.1"/>
    </source>
</evidence>
<comment type="caution">
    <text evidence="2">The sequence shown here is derived from an EMBL/GenBank/DDBJ whole genome shotgun (WGS) entry which is preliminary data.</text>
</comment>
<evidence type="ECO:0000256" key="1">
    <source>
        <dbReference type="SAM" id="Phobius"/>
    </source>
</evidence>
<dbReference type="EMBL" id="JBHUKR010000020">
    <property type="protein sequence ID" value="MFD2420783.1"/>
    <property type="molecule type" value="Genomic_DNA"/>
</dbReference>
<proteinExistence type="predicted"/>
<keyword evidence="1" id="KW-1133">Transmembrane helix</keyword>
<feature type="transmembrane region" description="Helical" evidence="1">
    <location>
        <begin position="132"/>
        <end position="152"/>
    </location>
</feature>
<name>A0ABW5G0H4_9PSEU</name>
<keyword evidence="1" id="KW-0812">Transmembrane</keyword>
<dbReference type="Proteomes" id="UP001597417">
    <property type="component" value="Unassembled WGS sequence"/>
</dbReference>
<feature type="transmembrane region" description="Helical" evidence="1">
    <location>
        <begin position="95"/>
        <end position="120"/>
    </location>
</feature>
<dbReference type="RefSeq" id="WP_378269014.1">
    <property type="nucleotide sequence ID" value="NZ_JBHUKR010000020.1"/>
</dbReference>
<keyword evidence="3" id="KW-1185">Reference proteome</keyword>
<feature type="transmembrane region" description="Helical" evidence="1">
    <location>
        <begin position="59"/>
        <end position="75"/>
    </location>
</feature>
<reference evidence="3" key="1">
    <citation type="journal article" date="2019" name="Int. J. Syst. Evol. Microbiol.">
        <title>The Global Catalogue of Microorganisms (GCM) 10K type strain sequencing project: providing services to taxonomists for standard genome sequencing and annotation.</title>
        <authorList>
            <consortium name="The Broad Institute Genomics Platform"/>
            <consortium name="The Broad Institute Genome Sequencing Center for Infectious Disease"/>
            <person name="Wu L."/>
            <person name="Ma J."/>
        </authorList>
    </citation>
    <scope>NUCLEOTIDE SEQUENCE [LARGE SCALE GENOMIC DNA]</scope>
    <source>
        <strain evidence="3">CGMCC 4.7645</strain>
    </source>
</reference>
<protein>
    <submittedName>
        <fullName evidence="2">Uncharacterized protein</fullName>
    </submittedName>
</protein>
<gene>
    <name evidence="2" type="ORF">ACFSXZ_31085</name>
</gene>
<evidence type="ECO:0000313" key="3">
    <source>
        <dbReference type="Proteomes" id="UP001597417"/>
    </source>
</evidence>
<accession>A0ABW5G0H4</accession>
<organism evidence="2 3">
    <name type="scientific">Amycolatopsis pigmentata</name>
    <dbReference type="NCBI Taxonomy" id="450801"/>
    <lineage>
        <taxon>Bacteria</taxon>
        <taxon>Bacillati</taxon>
        <taxon>Actinomycetota</taxon>
        <taxon>Actinomycetes</taxon>
        <taxon>Pseudonocardiales</taxon>
        <taxon>Pseudonocardiaceae</taxon>
        <taxon>Amycolatopsis</taxon>
    </lineage>
</organism>
<keyword evidence="1" id="KW-0472">Membrane</keyword>